<dbReference type="EMBL" id="VSSQ01113320">
    <property type="protein sequence ID" value="MPN49767.1"/>
    <property type="molecule type" value="Genomic_DNA"/>
</dbReference>
<sequence length="58" mass="6265">MVDLADHMGDTRARQVVAKVRRHALLQVLSLADVEHGAVGADHPVDARQFGQGSEEGF</sequence>
<accession>A0A645IEQ9</accession>
<name>A0A645IEQ9_9ZZZZ</name>
<comment type="caution">
    <text evidence="1">The sequence shown here is derived from an EMBL/GenBank/DDBJ whole genome shotgun (WGS) entry which is preliminary data.</text>
</comment>
<organism evidence="1">
    <name type="scientific">bioreactor metagenome</name>
    <dbReference type="NCBI Taxonomy" id="1076179"/>
    <lineage>
        <taxon>unclassified sequences</taxon>
        <taxon>metagenomes</taxon>
        <taxon>ecological metagenomes</taxon>
    </lineage>
</organism>
<dbReference type="AlphaFoldDB" id="A0A645IEQ9"/>
<gene>
    <name evidence="1" type="ORF">SDC9_197389</name>
</gene>
<proteinExistence type="predicted"/>
<evidence type="ECO:0000313" key="1">
    <source>
        <dbReference type="EMBL" id="MPN49767.1"/>
    </source>
</evidence>
<reference evidence="1" key="1">
    <citation type="submission" date="2019-08" db="EMBL/GenBank/DDBJ databases">
        <authorList>
            <person name="Kucharzyk K."/>
            <person name="Murdoch R.W."/>
            <person name="Higgins S."/>
            <person name="Loffler F."/>
        </authorList>
    </citation>
    <scope>NUCLEOTIDE SEQUENCE</scope>
</reference>
<protein>
    <submittedName>
        <fullName evidence="1">Uncharacterized protein</fullName>
    </submittedName>
</protein>